<dbReference type="Proteomes" id="UP000253857">
    <property type="component" value="Unassembled WGS sequence"/>
</dbReference>
<name>A0A369NED0_EGGLN</name>
<evidence type="ECO:0000313" key="1">
    <source>
        <dbReference type="EMBL" id="RDB89072.1"/>
    </source>
</evidence>
<organism evidence="1 2">
    <name type="scientific">Eggerthella lenta</name>
    <name type="common">Eubacterium lentum</name>
    <dbReference type="NCBI Taxonomy" id="84112"/>
    <lineage>
        <taxon>Bacteria</taxon>
        <taxon>Bacillati</taxon>
        <taxon>Actinomycetota</taxon>
        <taxon>Coriobacteriia</taxon>
        <taxon>Eggerthellales</taxon>
        <taxon>Eggerthellaceae</taxon>
        <taxon>Eggerthella</taxon>
    </lineage>
</organism>
<dbReference type="RefSeq" id="WP_052106138.1">
    <property type="nucleotide sequence ID" value="NZ_PPTY01000001.1"/>
</dbReference>
<dbReference type="EMBL" id="PPTY01000001">
    <property type="protein sequence ID" value="RDB89072.1"/>
    <property type="molecule type" value="Genomic_DNA"/>
</dbReference>
<protein>
    <submittedName>
        <fullName evidence="1">Uncharacterized protein</fullName>
    </submittedName>
</protein>
<accession>A0A369NED0</accession>
<sequence length="217" mass="23418">MLYHLDRTGSLLEGARLELVSSASDDLLCAEGAGAAVARMFPRGISRHGLRYLSTVRSRVSDIPLFNLGSLEGKPSSAIIEQTFELVRRADFPGMPSRFQSVFCVEDPSELDAWPEITASGGALFEIAPADPARIAKLDASLLKGGFAEVIEPGAVEACFSFPLCAAFAYRYWSGEMSESPKPEVLVELPATAALKVRAIPPTPVPASETLQPHRWQ</sequence>
<dbReference type="SUPFAM" id="SSF56399">
    <property type="entry name" value="ADP-ribosylation"/>
    <property type="match status" value="1"/>
</dbReference>
<dbReference type="AlphaFoldDB" id="A0A369NED0"/>
<gene>
    <name evidence="1" type="ORF">C1871_00970</name>
</gene>
<reference evidence="1 2" key="1">
    <citation type="journal article" date="2018" name="Elife">
        <title>Discovery and characterization of a prevalent human gut bacterial enzyme sufficient for the inactivation of a family of plant toxins.</title>
        <authorList>
            <person name="Koppel N."/>
            <person name="Bisanz J.E."/>
            <person name="Pandelia M.E."/>
            <person name="Turnbaugh P.J."/>
            <person name="Balskus E.P."/>
        </authorList>
    </citation>
    <scope>NUCLEOTIDE SEQUENCE [LARGE SCALE GENOMIC DNA]</scope>
    <source>
        <strain evidence="1 2">FAA1-1-60AUCSF</strain>
    </source>
</reference>
<comment type="caution">
    <text evidence="1">The sequence shown here is derived from an EMBL/GenBank/DDBJ whole genome shotgun (WGS) entry which is preliminary data.</text>
</comment>
<evidence type="ECO:0000313" key="2">
    <source>
        <dbReference type="Proteomes" id="UP000253857"/>
    </source>
</evidence>
<proteinExistence type="predicted"/>